<dbReference type="RefSeq" id="XP_044559568.1">
    <property type="nucleotide sequence ID" value="XM_044709952.1"/>
</dbReference>
<protein>
    <submittedName>
        <fullName evidence="1">Uncharacterized protein</fullName>
    </submittedName>
</protein>
<reference evidence="1 2" key="1">
    <citation type="journal article" date="2019" name="Sci. Rep.">
        <title>Nanopore sequencing improves the draft genome of the human pathogenic amoeba Naegleria fowleri.</title>
        <authorList>
            <person name="Liechti N."/>
            <person name="Schurch N."/>
            <person name="Bruggmann R."/>
            <person name="Wittwer M."/>
        </authorList>
    </citation>
    <scope>NUCLEOTIDE SEQUENCE [LARGE SCALE GENOMIC DNA]</scope>
    <source>
        <strain evidence="1 2">ATCC 30894</strain>
    </source>
</reference>
<dbReference type="AlphaFoldDB" id="A0A6A5BMQ8"/>
<dbReference type="GeneID" id="68113547"/>
<dbReference type="Proteomes" id="UP000444721">
    <property type="component" value="Unassembled WGS sequence"/>
</dbReference>
<dbReference type="VEuPathDB" id="AmoebaDB:NF0100140"/>
<gene>
    <name evidence="1" type="ORF">FDP41_006329</name>
</gene>
<dbReference type="VEuPathDB" id="AmoebaDB:NfTy_076590"/>
<dbReference type="EMBL" id="VFQX01000051">
    <property type="protein sequence ID" value="KAF0974855.1"/>
    <property type="molecule type" value="Genomic_DNA"/>
</dbReference>
<name>A0A6A5BMQ8_NAEFO</name>
<sequence length="157" mass="18383">MLLKVDLQCLIDALVKESSNENLLERVKIMWSTTDTRGIHLSLIRQEVYMMRKEHDGSFRLHNTLRTYLPETSHRLRRPIYMYVERSTGRIIMVGRLMCQVFSKDGKAIIRDKDDENDSVQPFRFLRCYATGDFCVNELTGELYIFGSGDDCFGIFK</sequence>
<dbReference type="VEuPathDB" id="AmoebaDB:FDP41_006329"/>
<evidence type="ECO:0000313" key="1">
    <source>
        <dbReference type="EMBL" id="KAF0974855.1"/>
    </source>
</evidence>
<proteinExistence type="predicted"/>
<accession>A0A6A5BMQ8</accession>
<organism evidence="1 2">
    <name type="scientific">Naegleria fowleri</name>
    <name type="common">Brain eating amoeba</name>
    <dbReference type="NCBI Taxonomy" id="5763"/>
    <lineage>
        <taxon>Eukaryota</taxon>
        <taxon>Discoba</taxon>
        <taxon>Heterolobosea</taxon>
        <taxon>Tetramitia</taxon>
        <taxon>Eutetramitia</taxon>
        <taxon>Vahlkampfiidae</taxon>
        <taxon>Naegleria</taxon>
    </lineage>
</organism>
<keyword evidence="2" id="KW-1185">Reference proteome</keyword>
<evidence type="ECO:0000313" key="2">
    <source>
        <dbReference type="Proteomes" id="UP000444721"/>
    </source>
</evidence>
<comment type="caution">
    <text evidence="1">The sequence shown here is derived from an EMBL/GenBank/DDBJ whole genome shotgun (WGS) entry which is preliminary data.</text>
</comment>